<dbReference type="PROSITE" id="PS51186">
    <property type="entry name" value="GNAT"/>
    <property type="match status" value="1"/>
</dbReference>
<proteinExistence type="inferred from homology"/>
<evidence type="ECO:0000256" key="3">
    <source>
        <dbReference type="ARBA" id="ARBA00022649"/>
    </source>
</evidence>
<dbReference type="Gene3D" id="3.40.630.30">
    <property type="match status" value="1"/>
</dbReference>
<gene>
    <name evidence="8" type="ORF">QS795_006185</name>
</gene>
<evidence type="ECO:0000313" key="9">
    <source>
        <dbReference type="Proteomes" id="UP001302443"/>
    </source>
</evidence>
<evidence type="ECO:0000256" key="5">
    <source>
        <dbReference type="ARBA" id="ARBA00023315"/>
    </source>
</evidence>
<name>A0ABZ0N7E2_9GAMM</name>
<dbReference type="Pfam" id="PF13508">
    <property type="entry name" value="Acetyltransf_7"/>
    <property type="match status" value="1"/>
</dbReference>
<evidence type="ECO:0000256" key="6">
    <source>
        <dbReference type="ARBA" id="ARBA00049880"/>
    </source>
</evidence>
<accession>A0ABZ0N7E2</accession>
<evidence type="ECO:0000256" key="1">
    <source>
        <dbReference type="ARBA" id="ARBA00009342"/>
    </source>
</evidence>
<organism evidence="8 9">
    <name type="scientific">Providencia zhijiangensis</name>
    <dbReference type="NCBI Taxonomy" id="3053982"/>
    <lineage>
        <taxon>Bacteria</taxon>
        <taxon>Pseudomonadati</taxon>
        <taxon>Pseudomonadota</taxon>
        <taxon>Gammaproteobacteria</taxon>
        <taxon>Enterobacterales</taxon>
        <taxon>Morganellaceae</taxon>
        <taxon>Providencia</taxon>
    </lineage>
</organism>
<keyword evidence="3" id="KW-1277">Toxin-antitoxin system</keyword>
<comment type="catalytic activity">
    <reaction evidence="6">
        <text>glycyl-tRNA(Gly) + acetyl-CoA = N-acetylglycyl-tRNA(Gly) + CoA + H(+)</text>
        <dbReference type="Rhea" id="RHEA:81867"/>
        <dbReference type="Rhea" id="RHEA-COMP:9683"/>
        <dbReference type="Rhea" id="RHEA-COMP:19766"/>
        <dbReference type="ChEBI" id="CHEBI:15378"/>
        <dbReference type="ChEBI" id="CHEBI:57287"/>
        <dbReference type="ChEBI" id="CHEBI:57288"/>
        <dbReference type="ChEBI" id="CHEBI:78522"/>
        <dbReference type="ChEBI" id="CHEBI:232036"/>
    </reaction>
</comment>
<dbReference type="PANTHER" id="PTHR36449:SF1">
    <property type="entry name" value="ACETYLTRANSFERASE"/>
    <property type="match status" value="1"/>
</dbReference>
<dbReference type="InterPro" id="IPR016181">
    <property type="entry name" value="Acyl_CoA_acyltransferase"/>
</dbReference>
<comment type="similarity">
    <text evidence="1">Belongs to the acetyltransferase family. GNAT subfamily.</text>
</comment>
<reference evidence="8 9" key="1">
    <citation type="submission" date="2023-09" db="EMBL/GenBank/DDBJ databases">
        <title>Genomic Revisitation and Reclassification of the Genus Providencia.</title>
        <authorList>
            <person name="Dong X."/>
        </authorList>
    </citation>
    <scope>NUCLEOTIDE SEQUENCE [LARGE SCALE GENOMIC DNA]</scope>
    <source>
        <strain evidence="8 9">D4759</strain>
    </source>
</reference>
<evidence type="ECO:0000256" key="4">
    <source>
        <dbReference type="ARBA" id="ARBA00022679"/>
    </source>
</evidence>
<keyword evidence="5" id="KW-0012">Acyltransferase</keyword>
<dbReference type="InterPro" id="IPR000182">
    <property type="entry name" value="GNAT_dom"/>
</dbReference>
<dbReference type="EMBL" id="CP135990">
    <property type="protein sequence ID" value="WPA93854.1"/>
    <property type="molecule type" value="Genomic_DNA"/>
</dbReference>
<keyword evidence="2" id="KW-0678">Repressor</keyword>
<protein>
    <submittedName>
        <fullName evidence="8">GNAT family N-acetyltransferase</fullName>
    </submittedName>
</protein>
<evidence type="ECO:0000256" key="2">
    <source>
        <dbReference type="ARBA" id="ARBA00022491"/>
    </source>
</evidence>
<dbReference type="Proteomes" id="UP001302443">
    <property type="component" value="Chromosome"/>
</dbReference>
<evidence type="ECO:0000313" key="8">
    <source>
        <dbReference type="EMBL" id="WPA93854.1"/>
    </source>
</evidence>
<dbReference type="PANTHER" id="PTHR36449">
    <property type="entry name" value="ACETYLTRANSFERASE-RELATED"/>
    <property type="match status" value="1"/>
</dbReference>
<feature type="domain" description="N-acetyltransferase" evidence="7">
    <location>
        <begin position="1"/>
        <end position="161"/>
    </location>
</feature>
<dbReference type="RefSeq" id="WP_286269543.1">
    <property type="nucleotide sequence ID" value="NZ_CP135990.1"/>
</dbReference>
<keyword evidence="9" id="KW-1185">Reference proteome</keyword>
<sequence length="166" mass="19120">MYSEEIDYDLTHFDCGEPYMNTFLTEHLKRQHKNQILRGYMLLTKEEKPRVMGYYTLSGSSFEKRTLPSRQRQIAVPYENAPSVTLGRLAIDKSIQRQGYGELLVVHAMRIVYQASHAVGIYGLFVEALNDKAKQFYLGLGFIQLTGDNADSFFYPIKSIEALFDM</sequence>
<dbReference type="SUPFAM" id="SSF55729">
    <property type="entry name" value="Acyl-CoA N-acyltransferases (Nat)"/>
    <property type="match status" value="1"/>
</dbReference>
<evidence type="ECO:0000259" key="7">
    <source>
        <dbReference type="PROSITE" id="PS51186"/>
    </source>
</evidence>
<keyword evidence="4" id="KW-0808">Transferase</keyword>